<reference evidence="7" key="3">
    <citation type="submission" date="2025-05" db="UniProtKB">
        <authorList>
            <consortium name="EnsemblMetazoa"/>
        </authorList>
    </citation>
    <scope>IDENTIFICATION</scope>
</reference>
<comment type="similarity">
    <text evidence="5">Belongs to the ARTD/PARP family.</text>
</comment>
<dbReference type="InterPro" id="IPR041400">
    <property type="entry name" value="PARP16_N"/>
</dbReference>
<gene>
    <name evidence="9" type="primary">LOC108046173</name>
    <name evidence="7" type="synonym">108046173</name>
</gene>
<dbReference type="GO" id="GO:0016779">
    <property type="term" value="F:nucleotidyltransferase activity"/>
    <property type="evidence" value="ECO:0007669"/>
    <property type="project" value="UniProtKB-KW"/>
</dbReference>
<dbReference type="GeneID" id="108046173"/>
<dbReference type="Pfam" id="PF18084">
    <property type="entry name" value="ARTD15_N"/>
    <property type="match status" value="1"/>
</dbReference>
<sequence length="362" mass="40947">MTLLSGASATGFYGHRPSKRISWRRLVALLPQSIVLPLNRRTPTSYLDMRALNLVQRRLQEDFMGCEALWTIFVAAAWSHRYRTRLRPLPSHWSTIDLVCNTLGDAPRLEALQHQLMHSDYQACSPNVVRLLTDILVDQADRVSLSSLRPCEFAELYAHLGMPTPHRPPTQIFEVRTGKGNRRGEAYARLRQEKKESVRLGFYGCKLEKLYSLLNQNSLSDGKCLELTSDVNEALAKSKPQAGLGGSRCGSILRCVAIVEFVFQDNETSADKKHVIIKEAETMQVSYLLFYGQSCYEHAVEKQMQLMAHPCRKIFNWLEGHQDEAISLGVGVLIVSSMANFGCSFFRFFARTGLHVLKRGLL</sequence>
<dbReference type="GO" id="GO:0016757">
    <property type="term" value="F:glycosyltransferase activity"/>
    <property type="evidence" value="ECO:0007669"/>
    <property type="project" value="UniProtKB-KW"/>
</dbReference>
<feature type="domain" description="PARP16 N-terminal" evidence="6">
    <location>
        <begin position="58"/>
        <end position="136"/>
    </location>
</feature>
<keyword evidence="2" id="KW-0808">Transferase</keyword>
<dbReference type="Proteomes" id="UP001652680">
    <property type="component" value="Unassembled WGS sequence"/>
</dbReference>
<keyword evidence="3" id="KW-0548">Nucleotidyltransferase</keyword>
<dbReference type="OrthoDB" id="19501at2759"/>
<reference evidence="9" key="2">
    <citation type="submission" date="2025-04" db="UniProtKB">
        <authorList>
            <consortium name="RefSeq"/>
        </authorList>
    </citation>
    <scope>IDENTIFICATION</scope>
</reference>
<dbReference type="AlphaFoldDB" id="A0A6P4EWX4"/>
<evidence type="ECO:0000256" key="1">
    <source>
        <dbReference type="ARBA" id="ARBA00022676"/>
    </source>
</evidence>
<evidence type="ECO:0000256" key="5">
    <source>
        <dbReference type="ARBA" id="ARBA00024347"/>
    </source>
</evidence>
<evidence type="ECO:0000313" key="9">
    <source>
        <dbReference type="RefSeq" id="XP_016981239.1"/>
    </source>
</evidence>
<evidence type="ECO:0000256" key="3">
    <source>
        <dbReference type="ARBA" id="ARBA00022695"/>
    </source>
</evidence>
<reference evidence="8" key="1">
    <citation type="journal article" date="2021" name="Elife">
        <title>Highly contiguous assemblies of 101 drosophilid genomes.</title>
        <authorList>
            <person name="Kim B.Y."/>
            <person name="Wang J.R."/>
            <person name="Miller D.E."/>
            <person name="Barmina O."/>
            <person name="Delaney E."/>
            <person name="Thompson A."/>
            <person name="Comeault A.A."/>
            <person name="Peede D."/>
            <person name="D'Agostino E.R."/>
            <person name="Pelaez J."/>
            <person name="Aguilar J.M."/>
            <person name="Haji D."/>
            <person name="Matsunaga T."/>
            <person name="Armstrong E.E."/>
            <person name="Zych M."/>
            <person name="Ogawa Y."/>
            <person name="Stamenkovic-Radak M."/>
            <person name="Jelic M."/>
            <person name="Veselinovic M.S."/>
            <person name="Tanaskovic M."/>
            <person name="Eric P."/>
            <person name="Gao J.J."/>
            <person name="Katoh T.K."/>
            <person name="Toda M.J."/>
            <person name="Watabe H."/>
            <person name="Watada M."/>
            <person name="Davis J.S."/>
            <person name="Moyle L.C."/>
            <person name="Manoli G."/>
            <person name="Bertolini E."/>
            <person name="Kostal V."/>
            <person name="Hawley R.S."/>
            <person name="Takahashi A."/>
            <person name="Jones C.D."/>
            <person name="Price D.K."/>
            <person name="Whiteman N."/>
            <person name="Kopp A."/>
            <person name="Matute D.R."/>
            <person name="Petrov D.A."/>
        </authorList>
    </citation>
    <scope>NUCLEOTIDE SEQUENCE [LARGE SCALE GENOMIC DNA]</scope>
</reference>
<evidence type="ECO:0000313" key="8">
    <source>
        <dbReference type="Proteomes" id="UP001652680"/>
    </source>
</evidence>
<dbReference type="CTD" id="54956"/>
<proteinExistence type="inferred from homology"/>
<keyword evidence="8" id="KW-1185">Reference proteome</keyword>
<evidence type="ECO:0000313" key="7">
    <source>
        <dbReference type="EnsemblMetazoa" id="XP_016981239.1"/>
    </source>
</evidence>
<dbReference type="OMA" id="LLYGQSC"/>
<keyword evidence="1" id="KW-0328">Glycosyltransferase</keyword>
<organism evidence="9">
    <name type="scientific">Drosophila rhopaloa</name>
    <name type="common">Fruit fly</name>
    <dbReference type="NCBI Taxonomy" id="1041015"/>
    <lineage>
        <taxon>Eukaryota</taxon>
        <taxon>Metazoa</taxon>
        <taxon>Ecdysozoa</taxon>
        <taxon>Arthropoda</taxon>
        <taxon>Hexapoda</taxon>
        <taxon>Insecta</taxon>
        <taxon>Pterygota</taxon>
        <taxon>Neoptera</taxon>
        <taxon>Endopterygota</taxon>
        <taxon>Diptera</taxon>
        <taxon>Brachycera</taxon>
        <taxon>Muscomorpha</taxon>
        <taxon>Ephydroidea</taxon>
        <taxon>Drosophilidae</taxon>
        <taxon>Drosophila</taxon>
        <taxon>Sophophora</taxon>
    </lineage>
</organism>
<dbReference type="InterPro" id="IPR051838">
    <property type="entry name" value="ARTD_PARP"/>
</dbReference>
<evidence type="ECO:0000256" key="2">
    <source>
        <dbReference type="ARBA" id="ARBA00022679"/>
    </source>
</evidence>
<accession>A0A6P4EWX4</accession>
<keyword evidence="4" id="KW-0520">NAD</keyword>
<dbReference type="EnsemblMetazoa" id="XM_017125750.2">
    <property type="protein sequence ID" value="XP_016981239.1"/>
    <property type="gene ID" value="LOC108046173"/>
</dbReference>
<dbReference type="PANTHER" id="PTHR21328">
    <property type="entry name" value="POLY ADP-RIBOSE POLYMERASE FAMILY, MEMBER PARP"/>
    <property type="match status" value="1"/>
</dbReference>
<name>A0A6P4EWX4_DRORH</name>
<dbReference type="RefSeq" id="XP_016981239.1">
    <property type="nucleotide sequence ID" value="XM_017125750.1"/>
</dbReference>
<protein>
    <submittedName>
        <fullName evidence="9">Uncharacterized protein LOC108046173</fullName>
    </submittedName>
</protein>
<evidence type="ECO:0000259" key="6">
    <source>
        <dbReference type="Pfam" id="PF18084"/>
    </source>
</evidence>
<evidence type="ECO:0000256" key="4">
    <source>
        <dbReference type="ARBA" id="ARBA00023027"/>
    </source>
</evidence>